<comment type="caution">
    <text evidence="1">The sequence shown here is derived from an EMBL/GenBank/DDBJ whole genome shotgun (WGS) entry which is preliminary data.</text>
</comment>
<name>A0A9W9NMD6_PENCI</name>
<evidence type="ECO:0000313" key="1">
    <source>
        <dbReference type="EMBL" id="KAJ5221288.1"/>
    </source>
</evidence>
<dbReference type="SUPFAM" id="SSF51735">
    <property type="entry name" value="NAD(P)-binding Rossmann-fold domains"/>
    <property type="match status" value="1"/>
</dbReference>
<dbReference type="EMBL" id="JAPQKT010000009">
    <property type="protein sequence ID" value="KAJ5221288.1"/>
    <property type="molecule type" value="Genomic_DNA"/>
</dbReference>
<protein>
    <submittedName>
        <fullName evidence="1">Uncharacterized protein</fullName>
    </submittedName>
</protein>
<gene>
    <name evidence="1" type="ORF">N7469_010175</name>
</gene>
<dbReference type="GeneID" id="81388247"/>
<organism evidence="1 2">
    <name type="scientific">Penicillium citrinum</name>
    <dbReference type="NCBI Taxonomy" id="5077"/>
    <lineage>
        <taxon>Eukaryota</taxon>
        <taxon>Fungi</taxon>
        <taxon>Dikarya</taxon>
        <taxon>Ascomycota</taxon>
        <taxon>Pezizomycotina</taxon>
        <taxon>Eurotiomycetes</taxon>
        <taxon>Eurotiomycetidae</taxon>
        <taxon>Eurotiales</taxon>
        <taxon>Aspergillaceae</taxon>
        <taxon>Penicillium</taxon>
    </lineage>
</organism>
<reference evidence="1" key="2">
    <citation type="journal article" date="2023" name="IMA Fungus">
        <title>Comparative genomic study of the Penicillium genus elucidates a diverse pangenome and 15 lateral gene transfer events.</title>
        <authorList>
            <person name="Petersen C."/>
            <person name="Sorensen T."/>
            <person name="Nielsen M.R."/>
            <person name="Sondergaard T.E."/>
            <person name="Sorensen J.L."/>
            <person name="Fitzpatrick D.A."/>
            <person name="Frisvad J.C."/>
            <person name="Nielsen K.L."/>
        </authorList>
    </citation>
    <scope>NUCLEOTIDE SEQUENCE</scope>
    <source>
        <strain evidence="1">IBT 23319</strain>
    </source>
</reference>
<keyword evidence="2" id="KW-1185">Reference proteome</keyword>
<dbReference type="InterPro" id="IPR036291">
    <property type="entry name" value="NAD(P)-bd_dom_sf"/>
</dbReference>
<dbReference type="Proteomes" id="UP001147733">
    <property type="component" value="Unassembled WGS sequence"/>
</dbReference>
<sequence>MAVNYNHHAGSLRYRIRSTSWPHPQSAQARQKTCFPRSISQKISHGRESRYFPPTSLGSGAQGIDERTSLLQLPFLPANIHWKESITGGAMCPALVCQYEHRCVWTETGYKKTGDRIVVTGSAGPYLPITLQTLYAARKYAVLGRIRSTWFMPEINAFGVTISLLGPWLSLTSMVDGLKDTTNPDIL</sequence>
<dbReference type="OrthoDB" id="37659at2759"/>
<dbReference type="RefSeq" id="XP_056496211.1">
    <property type="nucleotide sequence ID" value="XM_056649080.1"/>
</dbReference>
<reference evidence="1" key="1">
    <citation type="submission" date="2022-11" db="EMBL/GenBank/DDBJ databases">
        <authorList>
            <person name="Petersen C."/>
        </authorList>
    </citation>
    <scope>NUCLEOTIDE SEQUENCE</scope>
    <source>
        <strain evidence="1">IBT 23319</strain>
    </source>
</reference>
<dbReference type="AlphaFoldDB" id="A0A9W9NMD6"/>
<accession>A0A9W9NMD6</accession>
<proteinExistence type="predicted"/>
<evidence type="ECO:0000313" key="2">
    <source>
        <dbReference type="Proteomes" id="UP001147733"/>
    </source>
</evidence>